<name>E3G725_ENTLS</name>
<dbReference type="STRING" id="701347.Entcl_1078"/>
<dbReference type="KEGG" id="esc:Entcl_1078"/>
<dbReference type="AlphaFoldDB" id="E3G725"/>
<evidence type="ECO:0000313" key="2">
    <source>
        <dbReference type="EMBL" id="ADO47349.1"/>
    </source>
</evidence>
<dbReference type="InterPro" id="IPR010359">
    <property type="entry name" value="IrrE_HExxH"/>
</dbReference>
<dbReference type="Gene3D" id="1.10.10.2910">
    <property type="match status" value="1"/>
</dbReference>
<keyword evidence="3" id="KW-1185">Reference proteome</keyword>
<gene>
    <name evidence="2" type="ordered locus">Entcl_1078</name>
</gene>
<feature type="domain" description="IrrE N-terminal-like" evidence="1">
    <location>
        <begin position="245"/>
        <end position="330"/>
    </location>
</feature>
<protein>
    <recommendedName>
        <fullName evidence="1">IrrE N-terminal-like domain-containing protein</fullName>
    </recommendedName>
</protein>
<dbReference type="RefSeq" id="WP_013365100.1">
    <property type="nucleotide sequence ID" value="NC_014618.1"/>
</dbReference>
<dbReference type="Proteomes" id="UP000006872">
    <property type="component" value="Chromosome"/>
</dbReference>
<dbReference type="HOGENOM" id="CLU_055824_0_0_6"/>
<reference evidence="2 3" key="2">
    <citation type="journal article" date="2011" name="Stand. Genomic Sci.">
        <title>Complete genome sequence of 'Enterobacter lignolyticus' SCF1.</title>
        <authorList>
            <person name="Deangelis K.M."/>
            <person name="D'Haeseleer P."/>
            <person name="Chivian D."/>
            <person name="Fortney J.L."/>
            <person name="Khudyakov J."/>
            <person name="Simmons B."/>
            <person name="Woo H."/>
            <person name="Arkin A.P."/>
            <person name="Davenport K.W."/>
            <person name="Goodwin L."/>
            <person name="Chen A."/>
            <person name="Ivanova N."/>
            <person name="Kyrpides N.C."/>
            <person name="Mavromatis K."/>
            <person name="Woyke T."/>
            <person name="Hazen T.C."/>
        </authorList>
    </citation>
    <scope>NUCLEOTIDE SEQUENCE [LARGE SCALE GENOMIC DNA]</scope>
    <source>
        <strain evidence="2 3">SCF1</strain>
    </source>
</reference>
<dbReference type="Gene3D" id="1.10.260.40">
    <property type="entry name" value="lambda repressor-like DNA-binding domains"/>
    <property type="match status" value="1"/>
</dbReference>
<dbReference type="SUPFAM" id="SSF47413">
    <property type="entry name" value="lambda repressor-like DNA-binding domains"/>
    <property type="match status" value="1"/>
</dbReference>
<dbReference type="InterPro" id="IPR010982">
    <property type="entry name" value="Lambda_DNA-bd_dom_sf"/>
</dbReference>
<organism evidence="2 3">
    <name type="scientific">Enterobacter lignolyticus (strain SCF1)</name>
    <dbReference type="NCBI Taxonomy" id="701347"/>
    <lineage>
        <taxon>Bacteria</taxon>
        <taxon>Pseudomonadati</taxon>
        <taxon>Pseudomonadota</taxon>
        <taxon>Gammaproteobacteria</taxon>
        <taxon>Enterobacterales</taxon>
        <taxon>Enterobacteriaceae</taxon>
        <taxon>Pluralibacter</taxon>
    </lineage>
</organism>
<dbReference type="EMBL" id="CP002272">
    <property type="protein sequence ID" value="ADO47349.1"/>
    <property type="molecule type" value="Genomic_DNA"/>
</dbReference>
<evidence type="ECO:0000313" key="3">
    <source>
        <dbReference type="Proteomes" id="UP000006872"/>
    </source>
</evidence>
<sequence length="361" mass="41586">MSTSTNYTPTWISSPGETISDILIERKISIDELKNLLDMSEFKITQLITGKLLINEYIAERLSNVLGASQSFWLERDKQYREALQHINMELDSAQNSWLENLPTGDMQKQEWLPKTIYKFQKFLYCLDFFGVQSISEWELKYRNFHSSVAFKSSQSFSSTQGSLDVWIRQGEIASKNIKCASWNKDAFISLLPEIRLLTRKKSPSDFLPKIQEICATCGVAVVIVKAPNGCRASGATKFIAKNKAMIILSFRHLSDDHFWFTFFHEMGHLILHDSNLIFIDDDSLNINSLLEDEANEFAQNTLVPREYEQELYRISNNGKEILYFARRIGIAPGIVVGQLQKKSIIPYNHLNNLKTKFKWS</sequence>
<dbReference type="eggNOG" id="COG3093">
    <property type="taxonomic scope" value="Bacteria"/>
</dbReference>
<dbReference type="eggNOG" id="COG2856">
    <property type="taxonomic scope" value="Bacteria"/>
</dbReference>
<accession>E3G725</accession>
<dbReference type="Pfam" id="PF06114">
    <property type="entry name" value="Peptidase_M78"/>
    <property type="match status" value="1"/>
</dbReference>
<dbReference type="GO" id="GO:0003677">
    <property type="term" value="F:DNA binding"/>
    <property type="evidence" value="ECO:0007669"/>
    <property type="project" value="InterPro"/>
</dbReference>
<reference evidence="3" key="1">
    <citation type="submission" date="2010-10" db="EMBL/GenBank/DDBJ databases">
        <title>Complete sequence of Enterobacter cloacae SCF1.</title>
        <authorList>
            <consortium name="US DOE Joint Genome Institute"/>
            <person name="Lucas S."/>
            <person name="Copeland A."/>
            <person name="Lapidus A."/>
            <person name="Cheng J.-F."/>
            <person name="Bruce D."/>
            <person name="Goodwin L."/>
            <person name="Pitluck S."/>
            <person name="Davenport K."/>
            <person name="Detter J.C."/>
            <person name="Han C."/>
            <person name="Tapia R."/>
            <person name="Land M."/>
            <person name="Hauser L."/>
            <person name="Chang Y.-J."/>
            <person name="Jeffries C."/>
            <person name="Kyrpides N."/>
            <person name="Ivanova N."/>
            <person name="Mikhailova N."/>
            <person name="DeAngelis K."/>
            <person name="Arkin A.P."/>
            <person name="Chivian D."/>
            <person name="Edwards B."/>
            <person name="Woo H."/>
            <person name="Hazen T.C."/>
            <person name="Woyke T."/>
        </authorList>
    </citation>
    <scope>NUCLEOTIDE SEQUENCE [LARGE SCALE GENOMIC DNA]</scope>
    <source>
        <strain evidence="3">SCF1</strain>
    </source>
</reference>
<evidence type="ECO:0000259" key="1">
    <source>
        <dbReference type="Pfam" id="PF06114"/>
    </source>
</evidence>
<proteinExistence type="predicted"/>